<feature type="transmembrane region" description="Helical" evidence="1">
    <location>
        <begin position="58"/>
        <end position="78"/>
    </location>
</feature>
<gene>
    <name evidence="2" type="ORF">FHK82_10515</name>
</gene>
<evidence type="ECO:0000313" key="2">
    <source>
        <dbReference type="EMBL" id="TVT54610.1"/>
    </source>
</evidence>
<feature type="transmembrane region" description="Helical" evidence="1">
    <location>
        <begin position="20"/>
        <end position="38"/>
    </location>
</feature>
<comment type="caution">
    <text evidence="2">The sequence shown here is derived from an EMBL/GenBank/DDBJ whole genome shotgun (WGS) entry which is preliminary data.</text>
</comment>
<dbReference type="Proteomes" id="UP000317355">
    <property type="component" value="Unassembled WGS sequence"/>
</dbReference>
<reference evidence="2 3" key="1">
    <citation type="submission" date="2019-07" db="EMBL/GenBank/DDBJ databases">
        <title>The pathways for chlorine oxyanion respiration interact through the shared metabolite chlorate.</title>
        <authorList>
            <person name="Barnum T.P."/>
            <person name="Cheng Y."/>
            <person name="Hill K.A."/>
            <person name="Lucas L.N."/>
            <person name="Carlson H.K."/>
            <person name="Coates J.D."/>
        </authorList>
    </citation>
    <scope>NUCLEOTIDE SEQUENCE [LARGE SCALE GENOMIC DNA]</scope>
    <source>
        <strain evidence="2">BK-3</strain>
    </source>
</reference>
<organism evidence="2 3">
    <name type="scientific">Sedimenticola thiotaurini</name>
    <dbReference type="NCBI Taxonomy" id="1543721"/>
    <lineage>
        <taxon>Bacteria</taxon>
        <taxon>Pseudomonadati</taxon>
        <taxon>Pseudomonadota</taxon>
        <taxon>Gammaproteobacteria</taxon>
        <taxon>Chromatiales</taxon>
        <taxon>Sedimenticolaceae</taxon>
        <taxon>Sedimenticola</taxon>
    </lineage>
</organism>
<keyword evidence="1" id="KW-0472">Membrane</keyword>
<name>A0A558D0R7_9GAMM</name>
<keyword evidence="1" id="KW-0812">Transmembrane</keyword>
<protein>
    <submittedName>
        <fullName evidence="2">Uncharacterized protein</fullName>
    </submittedName>
</protein>
<accession>A0A558D0R7</accession>
<sequence length="86" mass="9704">MVRSISKVQASPPVKSDRPIGKFATILLMIALCAPLGGYAHWLNAHYDYAATLAELTFFELFLAAILLLLPFVMLRLLRVNWQSER</sequence>
<evidence type="ECO:0000313" key="3">
    <source>
        <dbReference type="Proteomes" id="UP000317355"/>
    </source>
</evidence>
<dbReference type="AlphaFoldDB" id="A0A558D0R7"/>
<keyword evidence="1" id="KW-1133">Transmembrane helix</keyword>
<evidence type="ECO:0000256" key="1">
    <source>
        <dbReference type="SAM" id="Phobius"/>
    </source>
</evidence>
<dbReference type="EMBL" id="VMRY01000041">
    <property type="protein sequence ID" value="TVT54610.1"/>
    <property type="molecule type" value="Genomic_DNA"/>
</dbReference>
<proteinExistence type="predicted"/>